<accession>A0A388L700</accession>
<evidence type="ECO:0000256" key="1">
    <source>
        <dbReference type="ARBA" id="ARBA00010343"/>
    </source>
</evidence>
<evidence type="ECO:0000256" key="2">
    <source>
        <dbReference type="SAM" id="MobiDB-lite"/>
    </source>
</evidence>
<dbReference type="GO" id="GO:0030527">
    <property type="term" value="F:structural constituent of chromatin"/>
    <property type="evidence" value="ECO:0007669"/>
    <property type="project" value="InterPro"/>
</dbReference>
<dbReference type="AlphaFoldDB" id="A0A388L700"/>
<dbReference type="InterPro" id="IPR009072">
    <property type="entry name" value="Histone-fold"/>
</dbReference>
<dbReference type="GO" id="GO:0003677">
    <property type="term" value="F:DNA binding"/>
    <property type="evidence" value="ECO:0007669"/>
    <property type="project" value="InterPro"/>
</dbReference>
<evidence type="ECO:0000313" key="4">
    <source>
        <dbReference type="Proteomes" id="UP000265515"/>
    </source>
</evidence>
<organism evidence="3 4">
    <name type="scientific">Chara braunii</name>
    <name type="common">Braun's stonewort</name>
    <dbReference type="NCBI Taxonomy" id="69332"/>
    <lineage>
        <taxon>Eukaryota</taxon>
        <taxon>Viridiplantae</taxon>
        <taxon>Streptophyta</taxon>
        <taxon>Charophyceae</taxon>
        <taxon>Charales</taxon>
        <taxon>Characeae</taxon>
        <taxon>Chara</taxon>
    </lineage>
</organism>
<dbReference type="GO" id="GO:0046982">
    <property type="term" value="F:protein heterodimerization activity"/>
    <property type="evidence" value="ECO:0007669"/>
    <property type="project" value="InterPro"/>
</dbReference>
<evidence type="ECO:0000313" key="3">
    <source>
        <dbReference type="EMBL" id="GBG78079.1"/>
    </source>
</evidence>
<feature type="region of interest" description="Disordered" evidence="2">
    <location>
        <begin position="72"/>
        <end position="132"/>
    </location>
</feature>
<keyword evidence="4" id="KW-1185">Reference proteome</keyword>
<sequence length="340" mass="37163">MRFRDLLGVPFHLTYSDGLLRDVRYMSEDGLLGSAQAGKRTEKRSEISRLSAEVEGPCGPARVGGCSAAQGDMGGPSDVAMSQSPGKKKKCTPGPPRGKTLAGRKKVNPKAVPGTGDTAGARTQVPRHRRRRGMTTLSEIRKLQRSTDLYLAFRPFLRLVREVVDRDIALGMGVRFQMTAREEDERQTVRIMSMSAAQVEAVLAEVMKYAKEGVHYNGACELSLLQNRVPRYFIVAVDMRSTIMANGEGCVKARTLLQRFRESPHVRVDNDVEDSAYSLKGVVQWICSEGMCEEGDVDMTMQQTGGTYTPANLGKLLGTVARNGGMLVDGSKNELKSGDA</sequence>
<gene>
    <name evidence="3" type="ORF">CBR_g26016</name>
</gene>
<reference evidence="3 4" key="1">
    <citation type="journal article" date="2018" name="Cell">
        <title>The Chara Genome: Secondary Complexity and Implications for Plant Terrestrialization.</title>
        <authorList>
            <person name="Nishiyama T."/>
            <person name="Sakayama H."/>
            <person name="Vries J.D."/>
            <person name="Buschmann H."/>
            <person name="Saint-Marcoux D."/>
            <person name="Ullrich K.K."/>
            <person name="Haas F.B."/>
            <person name="Vanderstraeten L."/>
            <person name="Becker D."/>
            <person name="Lang D."/>
            <person name="Vosolsobe S."/>
            <person name="Rombauts S."/>
            <person name="Wilhelmsson P.K.I."/>
            <person name="Janitza P."/>
            <person name="Kern R."/>
            <person name="Heyl A."/>
            <person name="Rumpler F."/>
            <person name="Villalobos L.I.A.C."/>
            <person name="Clay J.M."/>
            <person name="Skokan R."/>
            <person name="Toyoda A."/>
            <person name="Suzuki Y."/>
            <person name="Kagoshima H."/>
            <person name="Schijlen E."/>
            <person name="Tajeshwar N."/>
            <person name="Catarino B."/>
            <person name="Hetherington A.J."/>
            <person name="Saltykova A."/>
            <person name="Bonnot C."/>
            <person name="Breuninger H."/>
            <person name="Symeonidi A."/>
            <person name="Radhakrishnan G.V."/>
            <person name="Van Nieuwerburgh F."/>
            <person name="Deforce D."/>
            <person name="Chang C."/>
            <person name="Karol K.G."/>
            <person name="Hedrich R."/>
            <person name="Ulvskov P."/>
            <person name="Glockner G."/>
            <person name="Delwiche C.F."/>
            <person name="Petrasek J."/>
            <person name="Van de Peer Y."/>
            <person name="Friml J."/>
            <person name="Beilby M."/>
            <person name="Dolan L."/>
            <person name="Kohara Y."/>
            <person name="Sugano S."/>
            <person name="Fujiyama A."/>
            <person name="Delaux P.-M."/>
            <person name="Quint M."/>
            <person name="TheiBen G."/>
            <person name="Hagemann M."/>
            <person name="Harholt J."/>
            <person name="Dunand C."/>
            <person name="Zachgo S."/>
            <person name="Langdale J."/>
            <person name="Maumus F."/>
            <person name="Straeten D.V.D."/>
            <person name="Gould S.B."/>
            <person name="Rensing S.A."/>
        </authorList>
    </citation>
    <scope>NUCLEOTIDE SEQUENCE [LARGE SCALE GENOMIC DNA]</scope>
    <source>
        <strain evidence="3 4">S276</strain>
    </source>
</reference>
<protein>
    <submittedName>
        <fullName evidence="3">Uncharacterized protein</fullName>
    </submittedName>
</protein>
<name>A0A388L700_CHABU</name>
<dbReference type="PROSITE" id="PS00959">
    <property type="entry name" value="HISTONE_H3_2"/>
    <property type="match status" value="1"/>
</dbReference>
<comment type="caution">
    <text evidence="3">The sequence shown here is derived from an EMBL/GenBank/DDBJ whole genome shotgun (WGS) entry which is preliminary data.</text>
</comment>
<dbReference type="InterPro" id="IPR000164">
    <property type="entry name" value="Histone_H3/CENP-A"/>
</dbReference>
<feature type="region of interest" description="Disordered" evidence="2">
    <location>
        <begin position="34"/>
        <end position="56"/>
    </location>
</feature>
<dbReference type="Gene3D" id="1.10.20.10">
    <property type="entry name" value="Histone, subunit A"/>
    <property type="match status" value="1"/>
</dbReference>
<dbReference type="Proteomes" id="UP000265515">
    <property type="component" value="Unassembled WGS sequence"/>
</dbReference>
<proteinExistence type="inferred from homology"/>
<dbReference type="EMBL" id="BFEA01000285">
    <property type="protein sequence ID" value="GBG78079.1"/>
    <property type="molecule type" value="Genomic_DNA"/>
</dbReference>
<dbReference type="SUPFAM" id="SSF47113">
    <property type="entry name" value="Histone-fold"/>
    <property type="match status" value="1"/>
</dbReference>
<dbReference type="GO" id="GO:0000786">
    <property type="term" value="C:nucleosome"/>
    <property type="evidence" value="ECO:0007669"/>
    <property type="project" value="InterPro"/>
</dbReference>
<comment type="similarity">
    <text evidence="1">Belongs to the histone H3 family.</text>
</comment>
<dbReference type="Gramene" id="GBG78079">
    <property type="protein sequence ID" value="GBG78079"/>
    <property type="gene ID" value="CBR_g26016"/>
</dbReference>
<dbReference type="SMART" id="SM00428">
    <property type="entry name" value="H3"/>
    <property type="match status" value="1"/>
</dbReference>